<reference evidence="2" key="1">
    <citation type="journal article" date="2014" name="Int. J. Syst. Evol. Microbiol.">
        <title>Complete genome sequence of Corynebacterium casei LMG S-19264T (=DSM 44701T), isolated from a smear-ripened cheese.</title>
        <authorList>
            <consortium name="US DOE Joint Genome Institute (JGI-PGF)"/>
            <person name="Walter F."/>
            <person name="Albersmeier A."/>
            <person name="Kalinowski J."/>
            <person name="Ruckert C."/>
        </authorList>
    </citation>
    <scope>NUCLEOTIDE SEQUENCE</scope>
    <source>
        <strain evidence="2">CGMCC 1.15360</strain>
    </source>
</reference>
<gene>
    <name evidence="2" type="ORF">GCM10010990_08630</name>
</gene>
<evidence type="ECO:0000256" key="1">
    <source>
        <dbReference type="SAM" id="Phobius"/>
    </source>
</evidence>
<keyword evidence="1" id="KW-0812">Transmembrane</keyword>
<name>A0A917DS42_9SPHN</name>
<reference evidence="2" key="2">
    <citation type="submission" date="2020-09" db="EMBL/GenBank/DDBJ databases">
        <authorList>
            <person name="Sun Q."/>
            <person name="Zhou Y."/>
        </authorList>
    </citation>
    <scope>NUCLEOTIDE SEQUENCE</scope>
    <source>
        <strain evidence="2">CGMCC 1.15360</strain>
    </source>
</reference>
<proteinExistence type="predicted"/>
<protein>
    <submittedName>
        <fullName evidence="2">Uncharacterized protein</fullName>
    </submittedName>
</protein>
<evidence type="ECO:0000313" key="3">
    <source>
        <dbReference type="Proteomes" id="UP000612349"/>
    </source>
</evidence>
<keyword evidence="1" id="KW-1133">Transmembrane helix</keyword>
<feature type="transmembrane region" description="Helical" evidence="1">
    <location>
        <begin position="28"/>
        <end position="46"/>
    </location>
</feature>
<keyword evidence="1" id="KW-0472">Membrane</keyword>
<dbReference type="Proteomes" id="UP000612349">
    <property type="component" value="Unassembled WGS sequence"/>
</dbReference>
<feature type="transmembrane region" description="Helical" evidence="1">
    <location>
        <begin position="5"/>
        <end position="22"/>
    </location>
</feature>
<dbReference type="RefSeq" id="WP_156522020.1">
    <property type="nucleotide sequence ID" value="NZ_BMIP01000001.1"/>
</dbReference>
<evidence type="ECO:0000313" key="2">
    <source>
        <dbReference type="EMBL" id="GGD61405.1"/>
    </source>
</evidence>
<sequence>MTRKTAFLWGAAILMVALLNIIDILPDWATFAAVLTLPLMATWRCAPRRRDGERS</sequence>
<accession>A0A917DS42</accession>
<dbReference type="OrthoDB" id="7605518at2"/>
<organism evidence="2 3">
    <name type="scientific">Croceicoccus mobilis</name>
    <dbReference type="NCBI Taxonomy" id="1703339"/>
    <lineage>
        <taxon>Bacteria</taxon>
        <taxon>Pseudomonadati</taxon>
        <taxon>Pseudomonadota</taxon>
        <taxon>Alphaproteobacteria</taxon>
        <taxon>Sphingomonadales</taxon>
        <taxon>Erythrobacteraceae</taxon>
        <taxon>Croceicoccus</taxon>
    </lineage>
</organism>
<dbReference type="AlphaFoldDB" id="A0A917DS42"/>
<comment type="caution">
    <text evidence="2">The sequence shown here is derived from an EMBL/GenBank/DDBJ whole genome shotgun (WGS) entry which is preliminary data.</text>
</comment>
<dbReference type="EMBL" id="BMIP01000001">
    <property type="protein sequence ID" value="GGD61405.1"/>
    <property type="molecule type" value="Genomic_DNA"/>
</dbReference>
<keyword evidence="3" id="KW-1185">Reference proteome</keyword>